<comment type="subunit">
    <text evidence="4">Forms a heterotetramer with 2 subunits each of GtfA and GtfB. Part of the accessory SecA2/SecY2 protein translocation apparatus.</text>
</comment>
<comment type="pathway">
    <text evidence="1 4">Protein modification; protein glycosylation.</text>
</comment>
<comment type="similarity">
    <text evidence="4">Belongs to the GtfB family.</text>
</comment>
<feature type="coiled-coil region" evidence="5">
    <location>
        <begin position="397"/>
        <end position="424"/>
    </location>
</feature>
<dbReference type="InterPro" id="IPR014268">
    <property type="entry name" value="GtfB"/>
</dbReference>
<keyword evidence="2 4" id="KW-1003">Cell membrane</keyword>
<keyword evidence="7" id="KW-1185">Reference proteome</keyword>
<evidence type="ECO:0000256" key="1">
    <source>
        <dbReference type="ARBA" id="ARBA00004922"/>
    </source>
</evidence>
<dbReference type="Proteomes" id="UP000677218">
    <property type="component" value="Unassembled WGS sequence"/>
</dbReference>
<evidence type="ECO:0000256" key="3">
    <source>
        <dbReference type="ARBA" id="ARBA00023136"/>
    </source>
</evidence>
<evidence type="ECO:0000256" key="4">
    <source>
        <dbReference type="HAMAP-Rule" id="MF_01473"/>
    </source>
</evidence>
<evidence type="ECO:0000313" key="6">
    <source>
        <dbReference type="EMBL" id="GFZ26615.1"/>
    </source>
</evidence>
<dbReference type="GO" id="GO:0005886">
    <property type="term" value="C:plasma membrane"/>
    <property type="evidence" value="ECO:0007669"/>
    <property type="project" value="UniProtKB-SubCell"/>
</dbReference>
<proteinExistence type="inferred from homology"/>
<dbReference type="AlphaFoldDB" id="A0A916QG00"/>
<name>A0A916QG00_9LACO</name>
<sequence length="442" mass="51535">MINLYDRYTQWSRDLQMSFKLAKLPTPAVVIHDDGFLPTFIDSPVQYFLKLAGSNFSGKPRYFNEVEVPHFWEIKGNARFGEIYDHENLKAKIEFAQPGDNSRLVKTVKWLGPNGKVRVIDQYNQWGWKFAQTTCNQNSRPIFTSYFTDQQQEVLVENHVTGAVSVNFPSGQVKIFANWNKLTAYYLEHANYDLDQVNFNSLGAPFFVVNFLGKRVKLRRLFWQENVPEGIPGNMRSLIANPDGPYEIMVQSKNVYQTLTKMDPKANFHYLGFAYPFIRLNRGRAHALILTNSDQIEHLEELVAALPEMKFAVGAITEMSDKLLKLDRYENVRLYPDIQDQELLKLVDWADYYLDINHYNEILDAVRIAFIQNMLILTFDSTIHNKRFVAEENCYSNNNYQKMISDLQNMISNADELEARLQAQWRAADRVLPESYRQFLKK</sequence>
<keyword evidence="5" id="KW-0175">Coiled coil</keyword>
<comment type="subcellular location">
    <subcellularLocation>
        <location evidence="4">Cell membrane</location>
        <topology evidence="4">Peripheral membrane protein</topology>
    </subcellularLocation>
</comment>
<dbReference type="GO" id="GO:0017122">
    <property type="term" value="C:protein N-acetylglucosaminyltransferase complex"/>
    <property type="evidence" value="ECO:0007669"/>
    <property type="project" value="UniProtKB-UniRule"/>
</dbReference>
<dbReference type="GO" id="GO:0031647">
    <property type="term" value="P:regulation of protein stability"/>
    <property type="evidence" value="ECO:0007669"/>
    <property type="project" value="UniProtKB-UniRule"/>
</dbReference>
<dbReference type="RefSeq" id="WP_212780318.1">
    <property type="nucleotide sequence ID" value="NZ_BMAY01000003.1"/>
</dbReference>
<keyword evidence="3 4" id="KW-0472">Membrane</keyword>
<evidence type="ECO:0000256" key="5">
    <source>
        <dbReference type="SAM" id="Coils"/>
    </source>
</evidence>
<comment type="caution">
    <text evidence="6">The sequence shown here is derived from an EMBL/GenBank/DDBJ whole genome shotgun (WGS) entry which is preliminary data.</text>
</comment>
<protein>
    <recommendedName>
        <fullName evidence="4">UDP-N-acetylglucosamine--peptide N-acetylglucosaminyltransferase stabilizing protein GtfB</fullName>
    </recommendedName>
    <alternativeName>
        <fullName evidence="4">Glycosyltransferase stabilizing protein GtfB</fullName>
    </alternativeName>
</protein>
<evidence type="ECO:0000256" key="2">
    <source>
        <dbReference type="ARBA" id="ARBA00022475"/>
    </source>
</evidence>
<dbReference type="NCBIfam" id="TIGR02919">
    <property type="entry name" value="accessory Sec system glycosylation chaperone GtfB"/>
    <property type="match status" value="1"/>
</dbReference>
<accession>A0A916QG00</accession>
<dbReference type="HAMAP" id="MF_01473">
    <property type="entry name" value="GtfB"/>
    <property type="match status" value="1"/>
</dbReference>
<organism evidence="6 7">
    <name type="scientific">Lactobacillus corticis</name>
    <dbReference type="NCBI Taxonomy" id="2201249"/>
    <lineage>
        <taxon>Bacteria</taxon>
        <taxon>Bacillati</taxon>
        <taxon>Bacillota</taxon>
        <taxon>Bacilli</taxon>
        <taxon>Lactobacillales</taxon>
        <taxon>Lactobacillaceae</taxon>
        <taxon>Lactobacillus</taxon>
    </lineage>
</organism>
<evidence type="ECO:0000313" key="7">
    <source>
        <dbReference type="Proteomes" id="UP000677218"/>
    </source>
</evidence>
<comment type="function">
    <text evidence="4">Required for polymorphic O-glycosylation of the serine-rich repeat protein in this bacteria. A stabilizing protein that is part of the accessory SecA2/SecY2 system specifically required to export serine-rich repeat cell wall proteins usually encoded upstream in the same operon. The GtfA-GtfB complex adds GlcNAc from UDP-GlcNAc to the substrate protein, attaching the first sugar residue. Stabilizes the glycosylation activity of GtfA. Has no N-acetylglucosaminyl transferase activity on its own.</text>
</comment>
<reference evidence="6" key="1">
    <citation type="submission" date="2020-08" db="EMBL/GenBank/DDBJ databases">
        <title>Taxonomic study for Lactobacillus species isolated from hardwood bark.</title>
        <authorList>
            <person name="Tohno M."/>
            <person name="Tanizawa Y."/>
        </authorList>
    </citation>
    <scope>NUCLEOTIDE SEQUENCE</scope>
    <source>
        <strain evidence="6">B40</strain>
    </source>
</reference>
<dbReference type="EMBL" id="BMAY01000003">
    <property type="protein sequence ID" value="GFZ26615.1"/>
    <property type="molecule type" value="Genomic_DNA"/>
</dbReference>
<gene>
    <name evidence="4" type="primary">gtfB</name>
    <name evidence="6" type="ORF">LCB40_04950</name>
</gene>